<keyword evidence="1" id="KW-0812">Transmembrane</keyword>
<reference evidence="2 3" key="1">
    <citation type="journal article" date="2011" name="EMBO J.">
        <title>Structural diversity of bacterial flagellar motors.</title>
        <authorList>
            <person name="Chen S."/>
            <person name="Beeby M."/>
            <person name="Murphy G.E."/>
            <person name="Leadbetter J.R."/>
            <person name="Hendrixson D.R."/>
            <person name="Briegel A."/>
            <person name="Li Z."/>
            <person name="Shi J."/>
            <person name="Tocheva E.I."/>
            <person name="Muller A."/>
            <person name="Dobro M.J."/>
            <person name="Jensen G.J."/>
        </authorList>
    </citation>
    <scope>NUCLEOTIDE SEQUENCE [LARGE SCALE GENOMIC DNA]</scope>
    <source>
        <strain evidence="2 3">DSM 6540</strain>
    </source>
</reference>
<evidence type="ECO:0000313" key="3">
    <source>
        <dbReference type="Proteomes" id="UP000003240"/>
    </source>
</evidence>
<gene>
    <name evidence="2" type="ORF">ALO_17191</name>
</gene>
<protein>
    <submittedName>
        <fullName evidence="2">Uncharacterized protein</fullName>
    </submittedName>
</protein>
<keyword evidence="3" id="KW-1185">Reference proteome</keyword>
<dbReference type="EMBL" id="AFGF01000192">
    <property type="protein sequence ID" value="EGO62624.1"/>
    <property type="molecule type" value="Genomic_DNA"/>
</dbReference>
<sequence length="32" mass="3574">MAIKKNLLARKIMAHLALCTFTFHQTIAFAGI</sequence>
<accession>F7NMV5</accession>
<evidence type="ECO:0000256" key="1">
    <source>
        <dbReference type="SAM" id="Phobius"/>
    </source>
</evidence>
<proteinExistence type="predicted"/>
<evidence type="ECO:0000313" key="2">
    <source>
        <dbReference type="EMBL" id="EGO62624.1"/>
    </source>
</evidence>
<keyword evidence="1" id="KW-1133">Transmembrane helix</keyword>
<comment type="caution">
    <text evidence="2">The sequence shown here is derived from an EMBL/GenBank/DDBJ whole genome shotgun (WGS) entry which is preliminary data.</text>
</comment>
<dbReference type="AlphaFoldDB" id="F7NMV5"/>
<feature type="non-terminal residue" evidence="2">
    <location>
        <position position="32"/>
    </location>
</feature>
<feature type="transmembrane region" description="Helical" evidence="1">
    <location>
        <begin position="12"/>
        <end position="31"/>
    </location>
</feature>
<name>F7NMV5_9FIRM</name>
<keyword evidence="1" id="KW-0472">Membrane</keyword>
<organism evidence="2 3">
    <name type="scientific">Acetonema longum DSM 6540</name>
    <dbReference type="NCBI Taxonomy" id="1009370"/>
    <lineage>
        <taxon>Bacteria</taxon>
        <taxon>Bacillati</taxon>
        <taxon>Bacillota</taxon>
        <taxon>Negativicutes</taxon>
        <taxon>Acetonemataceae</taxon>
        <taxon>Acetonema</taxon>
    </lineage>
</organism>
<dbReference type="Proteomes" id="UP000003240">
    <property type="component" value="Unassembled WGS sequence"/>
</dbReference>